<dbReference type="InterPro" id="IPR036043">
    <property type="entry name" value="Phosphoglycerate_kinase_sf"/>
</dbReference>
<dbReference type="GO" id="GO:0043531">
    <property type="term" value="F:ADP binding"/>
    <property type="evidence" value="ECO:0007669"/>
    <property type="project" value="TreeGrafter"/>
</dbReference>
<dbReference type="PRINTS" id="PR00477">
    <property type="entry name" value="PHGLYCKINASE"/>
</dbReference>
<dbReference type="PROSITE" id="PS51625">
    <property type="entry name" value="SAM_MT_TRMB"/>
    <property type="match status" value="1"/>
</dbReference>
<comment type="catalytic activity">
    <reaction evidence="12">
        <text>(2R)-3-phosphoglycerate + ATP = (2R)-3-phospho-glyceroyl phosphate + ADP</text>
        <dbReference type="Rhea" id="RHEA:14801"/>
        <dbReference type="ChEBI" id="CHEBI:30616"/>
        <dbReference type="ChEBI" id="CHEBI:57604"/>
        <dbReference type="ChEBI" id="CHEBI:58272"/>
        <dbReference type="ChEBI" id="CHEBI:456216"/>
        <dbReference type="EC" id="2.7.2.3"/>
    </reaction>
</comment>
<dbReference type="SUPFAM" id="SSF53335">
    <property type="entry name" value="S-adenosyl-L-methionine-dependent methyltransferases"/>
    <property type="match status" value="1"/>
</dbReference>
<dbReference type="Pfam" id="PF00162">
    <property type="entry name" value="PGK"/>
    <property type="match status" value="1"/>
</dbReference>
<dbReference type="EMBL" id="CP144746">
    <property type="protein sequence ID" value="WVZ59115.1"/>
    <property type="molecule type" value="Genomic_DNA"/>
</dbReference>
<evidence type="ECO:0000313" key="15">
    <source>
        <dbReference type="EMBL" id="WVZ59115.1"/>
    </source>
</evidence>
<dbReference type="InterPro" id="IPR029063">
    <property type="entry name" value="SAM-dependent_MTases_sf"/>
</dbReference>
<dbReference type="InterPro" id="IPR003358">
    <property type="entry name" value="tRNA_(Gua-N-7)_MeTrfase_Trmb"/>
</dbReference>
<evidence type="ECO:0000256" key="11">
    <source>
        <dbReference type="ARBA" id="ARBA00022842"/>
    </source>
</evidence>
<keyword evidence="9 12" id="KW-0418">Kinase</keyword>
<gene>
    <name evidence="15" type="ORF">U9M48_009311</name>
</gene>
<evidence type="ECO:0000256" key="12">
    <source>
        <dbReference type="RuleBase" id="RU000532"/>
    </source>
</evidence>
<dbReference type="FunFam" id="3.40.50.1260:FF:000015">
    <property type="entry name" value="Phosphoglycerate kinase"/>
    <property type="match status" value="1"/>
</dbReference>
<evidence type="ECO:0000256" key="8">
    <source>
        <dbReference type="ARBA" id="ARBA00022741"/>
    </source>
</evidence>
<dbReference type="FunFam" id="3.40.50.150:FF:000194">
    <property type="entry name" value="Phosphoglycerate kinase"/>
    <property type="match status" value="1"/>
</dbReference>
<comment type="similarity">
    <text evidence="3 12">Belongs to the phosphoglycerate kinase family.</text>
</comment>
<evidence type="ECO:0000256" key="2">
    <source>
        <dbReference type="ARBA" id="ARBA00001946"/>
    </source>
</evidence>
<dbReference type="Gene3D" id="3.40.50.1260">
    <property type="entry name" value="Phosphoglycerate kinase, N-terminal domain"/>
    <property type="match status" value="2"/>
</dbReference>
<evidence type="ECO:0000256" key="9">
    <source>
        <dbReference type="ARBA" id="ARBA00022777"/>
    </source>
</evidence>
<evidence type="ECO:0000256" key="5">
    <source>
        <dbReference type="ARBA" id="ARBA00022679"/>
    </source>
</evidence>
<keyword evidence="8" id="KW-0547">Nucleotide-binding</keyword>
<dbReference type="InterPro" id="IPR001576">
    <property type="entry name" value="Phosphoglycerate_kinase"/>
</dbReference>
<dbReference type="InterPro" id="IPR015824">
    <property type="entry name" value="Phosphoglycerate_kinase_N"/>
</dbReference>
<keyword evidence="4" id="KW-0489">Methyltransferase</keyword>
<sequence length="880" mass="96802">MAVVGGAKMDRGGRRNELKLGGNSGLGARVRECISSLFFLSSSAPPSPSAFPDIRATSARPLPAHCPTPPPAAGSRARARARCRRRFAVAVARHPPTPPPARAATPVTRAPRRRAAVCRAEWVQISEPDIHPPFGVSPSSPPFTSSHSPVAFLSSLSERGAALPFTRSSSGPSLAREARTHHVCARVHPAPVLGSPLLRASATPGTPEEASMQACSNSQLSSSWTPCLETRLPPAGFRVAMHDIYFLGVRVPSRLKCRAQCSQLRHTTNSAHSQKEKDMYSCIDQSTSYLHVQSLRNYPTEKLCGEVVVVRFDSALLLGHLGPCTISLERALLTIKYLYKARARVAIVTSWDPGLQSDNPVTKSIDSFAEYLSSLLQVKVIPIDAAPGLTTFKQEEWVQNRIILFGNLLNFRGEVANCNDLSRKLASGATVFVNDSFSLSHKTLASTVGITCFCCVSLAGFHFEEELTQLIKITDTMRRPYIAIIGGSNFLRKAPALRMLASLCDALFFVGKLSFQIMNSHGIPVPSQFIERNAVMEALQIIQVARDRNIPIYYPTDIWCLNNDDSETLRVINSTGQLAGWTPVDIGPSTLEKMSSVIPLYKKILWIGPTDYDLTEFSVGATQLGQLLEKASSDNCDVILVGSAACKALKRKTDSSSRYTEFLNPTIVWEFLKGRILPGIAALDKCYPYQIPWSTVFCDPALPLVVDIGSGNGLFLFQMAKCCERSNFLGLEMNKKLVIKCLQGMASDEKRNLYFVSTNATSTFRSIVSSYPGLLTLVTIQCPNPDFNKEQNRWRMVRRMLVEAVTDLLQTNGQVYLQSDVESVLLGMKEQFLSYSKGQLVMDGDDDGHRMENPFGVASDWERHVLARGAPMYRTMLKKV</sequence>
<comment type="cofactor">
    <cofactor evidence="2">
        <name>Mg(2+)</name>
        <dbReference type="ChEBI" id="CHEBI:18420"/>
    </cofactor>
</comment>
<keyword evidence="10" id="KW-0067">ATP-binding</keyword>
<dbReference type="GO" id="GO:0004618">
    <property type="term" value="F:phosphoglycerate kinase activity"/>
    <property type="evidence" value="ECO:0007669"/>
    <property type="project" value="UniProtKB-EC"/>
</dbReference>
<organism evidence="15 16">
    <name type="scientific">Paspalum notatum var. saurae</name>
    <dbReference type="NCBI Taxonomy" id="547442"/>
    <lineage>
        <taxon>Eukaryota</taxon>
        <taxon>Viridiplantae</taxon>
        <taxon>Streptophyta</taxon>
        <taxon>Embryophyta</taxon>
        <taxon>Tracheophyta</taxon>
        <taxon>Spermatophyta</taxon>
        <taxon>Magnoliopsida</taxon>
        <taxon>Liliopsida</taxon>
        <taxon>Poales</taxon>
        <taxon>Poaceae</taxon>
        <taxon>PACMAD clade</taxon>
        <taxon>Panicoideae</taxon>
        <taxon>Andropogonodae</taxon>
        <taxon>Paspaleae</taxon>
        <taxon>Paspalinae</taxon>
        <taxon>Paspalum</taxon>
    </lineage>
</organism>
<comment type="catalytic activity">
    <reaction evidence="1">
        <text>guanosine(46) in tRNA + S-adenosyl-L-methionine = N(7)-methylguanosine(46) in tRNA + S-adenosyl-L-homocysteine</text>
        <dbReference type="Rhea" id="RHEA:42708"/>
        <dbReference type="Rhea" id="RHEA-COMP:10188"/>
        <dbReference type="Rhea" id="RHEA-COMP:10189"/>
        <dbReference type="ChEBI" id="CHEBI:57856"/>
        <dbReference type="ChEBI" id="CHEBI:59789"/>
        <dbReference type="ChEBI" id="CHEBI:74269"/>
        <dbReference type="ChEBI" id="CHEBI:74480"/>
        <dbReference type="EC" id="2.1.1.33"/>
    </reaction>
</comment>
<keyword evidence="11" id="KW-0460">Magnesium</keyword>
<dbReference type="Proteomes" id="UP001341281">
    <property type="component" value="Chromosome 02"/>
</dbReference>
<keyword evidence="5 12" id="KW-0808">Transferase</keyword>
<feature type="region of interest" description="Disordered" evidence="14">
    <location>
        <begin position="1"/>
        <end position="21"/>
    </location>
</feature>
<keyword evidence="7" id="KW-0819">tRNA processing</keyword>
<evidence type="ECO:0000256" key="6">
    <source>
        <dbReference type="ARBA" id="ARBA00022691"/>
    </source>
</evidence>
<dbReference type="SUPFAM" id="SSF53748">
    <property type="entry name" value="Phosphoglycerate kinase"/>
    <property type="match status" value="1"/>
</dbReference>
<dbReference type="GO" id="GO:0005829">
    <property type="term" value="C:cytosol"/>
    <property type="evidence" value="ECO:0007669"/>
    <property type="project" value="TreeGrafter"/>
</dbReference>
<dbReference type="PANTHER" id="PTHR11406:SF32">
    <property type="entry name" value="PHOSPHOGLYCERATE KINASE"/>
    <property type="match status" value="1"/>
</dbReference>
<dbReference type="PANTHER" id="PTHR11406">
    <property type="entry name" value="PHOSPHOGLYCERATE KINASE"/>
    <property type="match status" value="1"/>
</dbReference>
<keyword evidence="6" id="KW-0949">S-adenosyl-L-methionine</keyword>
<dbReference type="GO" id="GO:0006094">
    <property type="term" value="P:gluconeogenesis"/>
    <property type="evidence" value="ECO:0007669"/>
    <property type="project" value="TreeGrafter"/>
</dbReference>
<evidence type="ECO:0000256" key="4">
    <source>
        <dbReference type="ARBA" id="ARBA00022603"/>
    </source>
</evidence>
<keyword evidence="16" id="KW-1185">Reference proteome</keyword>
<evidence type="ECO:0000256" key="7">
    <source>
        <dbReference type="ARBA" id="ARBA00022694"/>
    </source>
</evidence>
<name>A0AAQ3SQW6_PASNO</name>
<proteinExistence type="inferred from homology"/>
<evidence type="ECO:0000256" key="10">
    <source>
        <dbReference type="ARBA" id="ARBA00022840"/>
    </source>
</evidence>
<dbReference type="GO" id="GO:0005524">
    <property type="term" value="F:ATP binding"/>
    <property type="evidence" value="ECO:0007669"/>
    <property type="project" value="UniProtKB-KW"/>
</dbReference>
<dbReference type="Gene3D" id="3.40.50.150">
    <property type="entry name" value="Vaccinia Virus protein VP39"/>
    <property type="match status" value="1"/>
</dbReference>
<protein>
    <recommendedName>
        <fullName evidence="12">Phosphoglycerate kinase</fullName>
        <ecNumber evidence="12">2.7.2.3</ecNumber>
    </recommendedName>
</protein>
<dbReference type="Pfam" id="PF02390">
    <property type="entry name" value="Methyltransf_4"/>
    <property type="match status" value="1"/>
</dbReference>
<dbReference type="EC" id="2.7.2.3" evidence="12"/>
<evidence type="ECO:0000313" key="16">
    <source>
        <dbReference type="Proteomes" id="UP001341281"/>
    </source>
</evidence>
<evidence type="ECO:0000256" key="13">
    <source>
        <dbReference type="RuleBase" id="RU000696"/>
    </source>
</evidence>
<dbReference type="GO" id="GO:0008176">
    <property type="term" value="F:tRNA (guanine(46)-N7)-methyltransferase activity"/>
    <property type="evidence" value="ECO:0007669"/>
    <property type="project" value="UniProtKB-EC"/>
</dbReference>
<reference evidence="15 16" key="1">
    <citation type="submission" date="2024-02" db="EMBL/GenBank/DDBJ databases">
        <title>High-quality chromosome-scale genome assembly of Pensacola bahiagrass (Paspalum notatum Flugge var. saurae).</title>
        <authorList>
            <person name="Vega J.M."/>
            <person name="Podio M."/>
            <person name="Orjuela J."/>
            <person name="Siena L.A."/>
            <person name="Pessino S.C."/>
            <person name="Combes M.C."/>
            <person name="Mariac C."/>
            <person name="Albertini E."/>
            <person name="Pupilli F."/>
            <person name="Ortiz J.P.A."/>
            <person name="Leblanc O."/>
        </authorList>
    </citation>
    <scope>NUCLEOTIDE SEQUENCE [LARGE SCALE GENOMIC DNA]</scope>
    <source>
        <strain evidence="15">R1</strain>
        <tissue evidence="15">Leaf</tissue>
    </source>
</reference>
<evidence type="ECO:0000256" key="1">
    <source>
        <dbReference type="ARBA" id="ARBA00000142"/>
    </source>
</evidence>
<dbReference type="AlphaFoldDB" id="A0AAQ3SQW6"/>
<evidence type="ECO:0000256" key="3">
    <source>
        <dbReference type="ARBA" id="ARBA00008982"/>
    </source>
</evidence>
<accession>A0AAQ3SQW6</accession>
<dbReference type="FunFam" id="3.40.50.1260:FF:000013">
    <property type="entry name" value="Phosphoglycerate kinase"/>
    <property type="match status" value="1"/>
</dbReference>
<evidence type="ECO:0000256" key="14">
    <source>
        <dbReference type="SAM" id="MobiDB-lite"/>
    </source>
</evidence>
<comment type="subunit">
    <text evidence="13">Monomer.</text>
</comment>
<feature type="compositionally biased region" description="Basic and acidic residues" evidence="14">
    <location>
        <begin position="8"/>
        <end position="18"/>
    </location>
</feature>
<dbReference type="GO" id="GO:0006096">
    <property type="term" value="P:glycolytic process"/>
    <property type="evidence" value="ECO:0007669"/>
    <property type="project" value="InterPro"/>
</dbReference>